<feature type="region of interest" description="Disordered" evidence="1">
    <location>
        <begin position="23"/>
        <end position="78"/>
    </location>
</feature>
<keyword evidence="5" id="KW-1185">Reference proteome</keyword>
<evidence type="ECO:0000313" key="3">
    <source>
        <dbReference type="EMBL" id="MCU4744348.1"/>
    </source>
</evidence>
<evidence type="ECO:0000313" key="4">
    <source>
        <dbReference type="EMBL" id="MCU4975724.1"/>
    </source>
</evidence>
<dbReference type="AlphaFoldDB" id="A0AAP2Z4B5"/>
<feature type="transmembrane region" description="Helical" evidence="2">
    <location>
        <begin position="255"/>
        <end position="273"/>
    </location>
</feature>
<keyword evidence="2" id="KW-1133">Transmembrane helix</keyword>
<evidence type="ECO:0000313" key="6">
    <source>
        <dbReference type="Proteomes" id="UP001321018"/>
    </source>
</evidence>
<accession>A0AAP2Z4B5</accession>
<protein>
    <submittedName>
        <fullName evidence="3">Uncharacterized protein</fullName>
    </submittedName>
</protein>
<feature type="compositionally biased region" description="Low complexity" evidence="1">
    <location>
        <begin position="69"/>
        <end position="78"/>
    </location>
</feature>
<organism evidence="3 6">
    <name type="scientific">Natronoglomus mannanivorans</name>
    <dbReference type="NCBI Taxonomy" id="2979990"/>
    <lineage>
        <taxon>Archaea</taxon>
        <taxon>Methanobacteriati</taxon>
        <taxon>Methanobacteriota</taxon>
        <taxon>Stenosarchaea group</taxon>
        <taxon>Halobacteria</taxon>
        <taxon>Halobacteriales</taxon>
        <taxon>Natrialbaceae</taxon>
        <taxon>Natronoglomus</taxon>
    </lineage>
</organism>
<proteinExistence type="predicted"/>
<evidence type="ECO:0000256" key="2">
    <source>
        <dbReference type="SAM" id="Phobius"/>
    </source>
</evidence>
<keyword evidence="2" id="KW-0812">Transmembrane</keyword>
<name>A0AAP2Z4B5_9EURY</name>
<sequence>MPTTGLIVAGVFAAFGLHVARSSRSTRERARTAEQLHEHADKLEDGGEGTTAHGPVTVSEPGLPDRMPPADADANGGDPALWAWRVREKRSKNQGGSTWRTTESGLAVGSFSLRQDWQDVTVDGDSLADDAVGVLQGQADPFEAPNCYLGDPEIDEYLGELDPVNKRLEQWGLTGEDGLVSGVEFTISSGRKTMTPDRYQATVVREGDELLVRGELDESGEGSILRGTEEVPMVVAVGDLERRADRIRTKAKRELATGIGIVIVALVIAAVAVL</sequence>
<feature type="compositionally biased region" description="Basic and acidic residues" evidence="1">
    <location>
        <begin position="25"/>
        <end position="45"/>
    </location>
</feature>
<dbReference type="Proteomes" id="UP001321018">
    <property type="component" value="Unassembled WGS sequence"/>
</dbReference>
<comment type="caution">
    <text evidence="3">The sequence shown here is derived from an EMBL/GenBank/DDBJ whole genome shotgun (WGS) entry which is preliminary data.</text>
</comment>
<evidence type="ECO:0000256" key="1">
    <source>
        <dbReference type="SAM" id="MobiDB-lite"/>
    </source>
</evidence>
<dbReference type="EMBL" id="JAOPKB010000023">
    <property type="protein sequence ID" value="MCU4975724.1"/>
    <property type="molecule type" value="Genomic_DNA"/>
</dbReference>
<evidence type="ECO:0000313" key="5">
    <source>
        <dbReference type="Proteomes" id="UP001320972"/>
    </source>
</evidence>
<gene>
    <name evidence="4" type="ORF">OB955_23870</name>
    <name evidence="3" type="ORF">OB960_23515</name>
</gene>
<keyword evidence="2" id="KW-0472">Membrane</keyword>
<dbReference type="RefSeq" id="WP_338006155.1">
    <property type="nucleotide sequence ID" value="NZ_JAOPKA010000026.1"/>
</dbReference>
<reference evidence="3 5" key="1">
    <citation type="submission" date="2022-09" db="EMBL/GenBank/DDBJ databases">
        <title>Enrichment on poylsaccharides allowed isolation of novel metabolic and taxonomic groups of Haloarchaea.</title>
        <authorList>
            <person name="Sorokin D.Y."/>
            <person name="Elcheninov A.G."/>
            <person name="Khizhniak T.V."/>
            <person name="Kolganova T.V."/>
            <person name="Kublanov I.V."/>
        </authorList>
    </citation>
    <scope>NUCLEOTIDE SEQUENCE</scope>
    <source>
        <strain evidence="4 5">AArc-m2/3/4</strain>
        <strain evidence="3">AArc-xg1-1</strain>
    </source>
</reference>
<dbReference type="EMBL" id="JAOPKA010000026">
    <property type="protein sequence ID" value="MCU4744348.1"/>
    <property type="molecule type" value="Genomic_DNA"/>
</dbReference>
<dbReference type="Proteomes" id="UP001320972">
    <property type="component" value="Unassembled WGS sequence"/>
</dbReference>